<dbReference type="OrthoDB" id="642366at2"/>
<dbReference type="EMBL" id="CP029346">
    <property type="protein sequence ID" value="AWL10230.1"/>
    <property type="molecule type" value="Genomic_DNA"/>
</dbReference>
<dbReference type="AlphaFoldDB" id="A0A2S2DYX3"/>
<gene>
    <name evidence="4" type="ORF">HME7025_02389</name>
</gene>
<dbReference type="Gene3D" id="3.40.50.2000">
    <property type="entry name" value="Glycogen Phosphorylase B"/>
    <property type="match status" value="2"/>
</dbReference>
<dbReference type="GO" id="GO:0005829">
    <property type="term" value="C:cytosol"/>
    <property type="evidence" value="ECO:0007669"/>
    <property type="project" value="TreeGrafter"/>
</dbReference>
<keyword evidence="3" id="KW-0812">Transmembrane</keyword>
<name>A0A2S2DYX3_9BACT</name>
<dbReference type="CDD" id="cd03789">
    <property type="entry name" value="GT9_LPS_heptosyltransferase"/>
    <property type="match status" value="1"/>
</dbReference>
<dbReference type="PANTHER" id="PTHR30160">
    <property type="entry name" value="TETRAACYLDISACCHARIDE 4'-KINASE-RELATED"/>
    <property type="match status" value="1"/>
</dbReference>
<proteinExistence type="predicted"/>
<sequence length="348" mass="40084">MPSIYLSTALWQFKFRKLGYLFAGLIAYIKLCTWVIFQRISHPSRPVVGVLLAQHLGDIVASEPIIPALLEKYPQAKIVWIIQGHFRPLLENHPGIYRLVTEENMLFSFFLTKWNPCHQFFNLHLNELRKDPYFHIPLVNETATKLNINIHNYYSQHNLLENFSQLAGLGLLTGQPTLFLPNKKFSLPFEGNYWLIHRISNDPCREWTDENWIKLLQAAIQEWDINIVEIGTSQGLDFQHPNFLSLVGKTSVEDSLFLIKSAQFFIGIDSGPTHCANAFQIPALIMLGEFADFKKYMSYSGAYQLSNIACLVYHENGPAKKLSFDEVWTKLQQSVEVNHILPEIPNHK</sequence>
<dbReference type="Proteomes" id="UP000245468">
    <property type="component" value="Chromosome"/>
</dbReference>
<dbReference type="KEGG" id="psez:HME7025_02389"/>
<keyword evidence="5" id="KW-1185">Reference proteome</keyword>
<dbReference type="PANTHER" id="PTHR30160:SF1">
    <property type="entry name" value="LIPOPOLYSACCHARIDE 1,2-N-ACETYLGLUCOSAMINETRANSFERASE-RELATED"/>
    <property type="match status" value="1"/>
</dbReference>
<dbReference type="GO" id="GO:0008713">
    <property type="term" value="F:ADP-heptose-lipopolysaccharide heptosyltransferase activity"/>
    <property type="evidence" value="ECO:0007669"/>
    <property type="project" value="TreeGrafter"/>
</dbReference>
<evidence type="ECO:0000313" key="4">
    <source>
        <dbReference type="EMBL" id="AWL10230.1"/>
    </source>
</evidence>
<dbReference type="GO" id="GO:0009244">
    <property type="term" value="P:lipopolysaccharide core region biosynthetic process"/>
    <property type="evidence" value="ECO:0007669"/>
    <property type="project" value="TreeGrafter"/>
</dbReference>
<evidence type="ECO:0000256" key="2">
    <source>
        <dbReference type="ARBA" id="ARBA00022679"/>
    </source>
</evidence>
<dbReference type="Pfam" id="PF01075">
    <property type="entry name" value="Glyco_transf_9"/>
    <property type="match status" value="1"/>
</dbReference>
<protein>
    <recommendedName>
        <fullName evidence="6">Lipopolysaccharide heptosyltransferase family protein</fullName>
    </recommendedName>
</protein>
<dbReference type="RefSeq" id="WP_109324341.1">
    <property type="nucleotide sequence ID" value="NZ_CP029346.1"/>
</dbReference>
<dbReference type="SUPFAM" id="SSF53756">
    <property type="entry name" value="UDP-Glycosyltransferase/glycogen phosphorylase"/>
    <property type="match status" value="1"/>
</dbReference>
<feature type="transmembrane region" description="Helical" evidence="3">
    <location>
        <begin position="20"/>
        <end position="37"/>
    </location>
</feature>
<keyword evidence="1" id="KW-0328">Glycosyltransferase</keyword>
<dbReference type="InterPro" id="IPR002201">
    <property type="entry name" value="Glyco_trans_9"/>
</dbReference>
<accession>A0A2S2DYX3</accession>
<organism evidence="4 5">
    <name type="scientific">Aquirufa nivalisilvae</name>
    <dbReference type="NCBI Taxonomy" id="2516557"/>
    <lineage>
        <taxon>Bacteria</taxon>
        <taxon>Pseudomonadati</taxon>
        <taxon>Bacteroidota</taxon>
        <taxon>Cytophagia</taxon>
        <taxon>Cytophagales</taxon>
        <taxon>Flectobacillaceae</taxon>
        <taxon>Aquirufa</taxon>
    </lineage>
</organism>
<evidence type="ECO:0000313" key="5">
    <source>
        <dbReference type="Proteomes" id="UP000245468"/>
    </source>
</evidence>
<keyword evidence="2" id="KW-0808">Transferase</keyword>
<keyword evidence="3" id="KW-1133">Transmembrane helix</keyword>
<evidence type="ECO:0000256" key="1">
    <source>
        <dbReference type="ARBA" id="ARBA00022676"/>
    </source>
</evidence>
<evidence type="ECO:0000256" key="3">
    <source>
        <dbReference type="SAM" id="Phobius"/>
    </source>
</evidence>
<dbReference type="InterPro" id="IPR051199">
    <property type="entry name" value="LPS_LOS_Heptosyltrfase"/>
</dbReference>
<reference evidence="5" key="1">
    <citation type="submission" date="2018-05" db="EMBL/GenBank/DDBJ databases">
        <title>Pseudarcicella sp. HME7025 Genome sequencing and assembly.</title>
        <authorList>
            <person name="Kim H."/>
            <person name="Kang H."/>
            <person name="Joh K."/>
        </authorList>
    </citation>
    <scope>NUCLEOTIDE SEQUENCE [LARGE SCALE GENOMIC DNA]</scope>
    <source>
        <strain evidence="5">HME7025</strain>
    </source>
</reference>
<evidence type="ECO:0008006" key="6">
    <source>
        <dbReference type="Google" id="ProtNLM"/>
    </source>
</evidence>
<keyword evidence="3" id="KW-0472">Membrane</keyword>